<dbReference type="PANTHER" id="PTHR48079">
    <property type="entry name" value="PROTEIN YEEZ"/>
    <property type="match status" value="1"/>
</dbReference>
<dbReference type="SUPFAM" id="SSF51735">
    <property type="entry name" value="NAD(P)-binding Rossmann-fold domains"/>
    <property type="match status" value="1"/>
</dbReference>
<organism evidence="2 3">
    <name type="scientific">Fonsecaea monophora</name>
    <dbReference type="NCBI Taxonomy" id="254056"/>
    <lineage>
        <taxon>Eukaryota</taxon>
        <taxon>Fungi</taxon>
        <taxon>Dikarya</taxon>
        <taxon>Ascomycota</taxon>
        <taxon>Pezizomycotina</taxon>
        <taxon>Eurotiomycetes</taxon>
        <taxon>Chaetothyriomycetidae</taxon>
        <taxon>Chaetothyriales</taxon>
        <taxon>Herpotrichiellaceae</taxon>
        <taxon>Fonsecaea</taxon>
    </lineage>
</organism>
<dbReference type="AlphaFoldDB" id="A0A177ETZ5"/>
<dbReference type="GeneID" id="34605500"/>
<dbReference type="Proteomes" id="UP000077002">
    <property type="component" value="Unassembled WGS sequence"/>
</dbReference>
<sequence>MTSRTVLVTGANGFLGQVAAAQFSRAGWTTYGLTRKESSFPDLYRNEVIPVLGSAADPSFVKHLPTIDVVVNTTDDYRDAARHFQHVTSLFKTVAATAKERGGNKPLVLFTSGCKDYGMGSRHGDPNLKPHTEEDPINPPQLVAERTKAALSVFDHAEEFDAVVFRPTTFYGRSGSLYSPFFTLAEQAAETPERVLTLATTPNSVLHGTHVDDVASAYVAVAQSPREAVAGQVFNVSNKMYETIGDIAAVVEKSYNIKVQYKEPSGEKKVDIVDITINFPQWVGSEKLRKTTGWTDTKKSFIDGFEIYRKAYEQAVVDEDRGVDKMRNSLAFARMSVEEQAAIIAERGK</sequence>
<comment type="caution">
    <text evidence="2">The sequence shown here is derived from an EMBL/GenBank/DDBJ whole genome shotgun (WGS) entry which is preliminary data.</text>
</comment>
<dbReference type="Pfam" id="PF01370">
    <property type="entry name" value="Epimerase"/>
    <property type="match status" value="1"/>
</dbReference>
<gene>
    <name evidence="2" type="ORF">AYO21_10378</name>
</gene>
<dbReference type="Gene3D" id="3.40.50.720">
    <property type="entry name" value="NAD(P)-binding Rossmann-like Domain"/>
    <property type="match status" value="1"/>
</dbReference>
<proteinExistence type="predicted"/>
<keyword evidence="3" id="KW-1185">Reference proteome</keyword>
<evidence type="ECO:0000313" key="3">
    <source>
        <dbReference type="Proteomes" id="UP000077002"/>
    </source>
</evidence>
<reference evidence="2 3" key="1">
    <citation type="submission" date="2016-03" db="EMBL/GenBank/DDBJ databases">
        <title>Draft genome sequence of the Fonsecaea monophora CBS 269.37.</title>
        <authorList>
            <person name="Bombassaro A."/>
            <person name="Vinicius W.A."/>
            <person name="De Hoog S."/>
            <person name="Sun J."/>
            <person name="Souza E.M."/>
            <person name="Raittz R.T."/>
            <person name="Costa F."/>
            <person name="Leao A.C."/>
            <person name="Tadra-Sfeir M.Z."/>
            <person name="Baura V."/>
            <person name="Balsanelli E."/>
            <person name="Pedrosa F.O."/>
            <person name="Moreno L.F."/>
            <person name="Steffens M.B."/>
            <person name="Xi L."/>
            <person name="Bocca A.L."/>
            <person name="Felipe M.S."/>
            <person name="Teixeira M."/>
            <person name="Telles Filho F.Q."/>
            <person name="Azevedo C.M."/>
            <person name="Gomes R."/>
            <person name="Vicente V.A."/>
        </authorList>
    </citation>
    <scope>NUCLEOTIDE SEQUENCE [LARGE SCALE GENOMIC DNA]</scope>
    <source>
        <strain evidence="2 3">CBS 269.37</strain>
    </source>
</reference>
<accession>A0A177ETZ5</accession>
<dbReference type="InterPro" id="IPR051783">
    <property type="entry name" value="NAD(P)-dependent_oxidoreduct"/>
</dbReference>
<name>A0A177ETZ5_9EURO</name>
<feature type="domain" description="NAD-dependent epimerase/dehydratase" evidence="1">
    <location>
        <begin position="6"/>
        <end position="236"/>
    </location>
</feature>
<evidence type="ECO:0000313" key="2">
    <source>
        <dbReference type="EMBL" id="OAG35428.1"/>
    </source>
</evidence>
<dbReference type="RefSeq" id="XP_022507380.1">
    <property type="nucleotide sequence ID" value="XM_022660299.1"/>
</dbReference>
<dbReference type="OrthoDB" id="2735536at2759"/>
<dbReference type="GO" id="GO:0004029">
    <property type="term" value="F:aldehyde dehydrogenase (NAD+) activity"/>
    <property type="evidence" value="ECO:0007669"/>
    <property type="project" value="TreeGrafter"/>
</dbReference>
<evidence type="ECO:0000259" key="1">
    <source>
        <dbReference type="Pfam" id="PF01370"/>
    </source>
</evidence>
<dbReference type="GO" id="GO:0005737">
    <property type="term" value="C:cytoplasm"/>
    <property type="evidence" value="ECO:0007669"/>
    <property type="project" value="TreeGrafter"/>
</dbReference>
<dbReference type="EMBL" id="LVKK01000118">
    <property type="protein sequence ID" value="OAG35428.1"/>
    <property type="molecule type" value="Genomic_DNA"/>
</dbReference>
<dbReference type="PANTHER" id="PTHR48079:SF3">
    <property type="entry name" value="NAD-DEPENDENT EPIMERASE_DEHYDRATASE DOMAIN-CONTAINING PROTEIN"/>
    <property type="match status" value="1"/>
</dbReference>
<dbReference type="InterPro" id="IPR036291">
    <property type="entry name" value="NAD(P)-bd_dom_sf"/>
</dbReference>
<dbReference type="InterPro" id="IPR001509">
    <property type="entry name" value="Epimerase_deHydtase"/>
</dbReference>
<protein>
    <recommendedName>
        <fullName evidence="1">NAD-dependent epimerase/dehydratase domain-containing protein</fullName>
    </recommendedName>
</protein>